<feature type="domain" description="Protein kinase" evidence="2">
    <location>
        <begin position="25"/>
        <end position="329"/>
    </location>
</feature>
<gene>
    <name evidence="3" type="ORF">PPERSA_01693</name>
</gene>
<dbReference type="SMART" id="SM00220">
    <property type="entry name" value="S_TKc"/>
    <property type="match status" value="1"/>
</dbReference>
<keyword evidence="3" id="KW-0808">Transferase</keyword>
<dbReference type="EMBL" id="LDAU01000073">
    <property type="protein sequence ID" value="KRX08148.1"/>
    <property type="molecule type" value="Genomic_DNA"/>
</dbReference>
<organism evidence="3 4">
    <name type="scientific">Pseudocohnilembus persalinus</name>
    <name type="common">Ciliate</name>
    <dbReference type="NCBI Taxonomy" id="266149"/>
    <lineage>
        <taxon>Eukaryota</taxon>
        <taxon>Sar</taxon>
        <taxon>Alveolata</taxon>
        <taxon>Ciliophora</taxon>
        <taxon>Intramacronucleata</taxon>
        <taxon>Oligohymenophorea</taxon>
        <taxon>Scuticociliatia</taxon>
        <taxon>Philasterida</taxon>
        <taxon>Pseudocohnilembidae</taxon>
        <taxon>Pseudocohnilembus</taxon>
    </lineage>
</organism>
<dbReference type="Gene3D" id="3.30.200.20">
    <property type="entry name" value="Phosphorylase Kinase, domain 1"/>
    <property type="match status" value="1"/>
</dbReference>
<evidence type="ECO:0000313" key="3">
    <source>
        <dbReference type="EMBL" id="KRX08148.1"/>
    </source>
</evidence>
<dbReference type="AlphaFoldDB" id="A0A0V0R0T6"/>
<dbReference type="PROSITE" id="PS00108">
    <property type="entry name" value="PROTEIN_KINASE_ST"/>
    <property type="match status" value="1"/>
</dbReference>
<evidence type="ECO:0000256" key="1">
    <source>
        <dbReference type="SAM" id="Coils"/>
    </source>
</evidence>
<name>A0A0V0R0T6_PSEPJ</name>
<dbReference type="Pfam" id="PF00069">
    <property type="entry name" value="Pkinase"/>
    <property type="match status" value="1"/>
</dbReference>
<dbReference type="Proteomes" id="UP000054937">
    <property type="component" value="Unassembled WGS sequence"/>
</dbReference>
<dbReference type="PANTHER" id="PTHR44167">
    <property type="entry name" value="OVARIAN-SPECIFIC SERINE/THREONINE-PROTEIN KINASE LOK-RELATED"/>
    <property type="match status" value="1"/>
</dbReference>
<dbReference type="InParanoid" id="A0A0V0R0T6"/>
<dbReference type="PANTHER" id="PTHR44167:SF30">
    <property type="entry name" value="PHOSPHORYLASE KINASE"/>
    <property type="match status" value="1"/>
</dbReference>
<keyword evidence="3" id="KW-0418">Kinase</keyword>
<dbReference type="Gene3D" id="1.10.510.10">
    <property type="entry name" value="Transferase(Phosphotransferase) domain 1"/>
    <property type="match status" value="1"/>
</dbReference>
<keyword evidence="1" id="KW-0175">Coiled coil</keyword>
<dbReference type="GO" id="GO:0004674">
    <property type="term" value="F:protein serine/threonine kinase activity"/>
    <property type="evidence" value="ECO:0007669"/>
    <property type="project" value="TreeGrafter"/>
</dbReference>
<dbReference type="InterPro" id="IPR011009">
    <property type="entry name" value="Kinase-like_dom_sf"/>
</dbReference>
<dbReference type="GO" id="GO:0044773">
    <property type="term" value="P:mitotic DNA damage checkpoint signaling"/>
    <property type="evidence" value="ECO:0007669"/>
    <property type="project" value="TreeGrafter"/>
</dbReference>
<reference evidence="3 4" key="1">
    <citation type="journal article" date="2015" name="Sci. Rep.">
        <title>Genome of the facultative scuticociliatosis pathogen Pseudocohnilembus persalinus provides insight into its virulence through horizontal gene transfer.</title>
        <authorList>
            <person name="Xiong J."/>
            <person name="Wang G."/>
            <person name="Cheng J."/>
            <person name="Tian M."/>
            <person name="Pan X."/>
            <person name="Warren A."/>
            <person name="Jiang C."/>
            <person name="Yuan D."/>
            <person name="Miao W."/>
        </authorList>
    </citation>
    <scope>NUCLEOTIDE SEQUENCE [LARGE SCALE GENOMIC DNA]</scope>
    <source>
        <strain evidence="3">36N120E</strain>
    </source>
</reference>
<evidence type="ECO:0000259" key="2">
    <source>
        <dbReference type="PROSITE" id="PS50011"/>
    </source>
</evidence>
<evidence type="ECO:0000313" key="4">
    <source>
        <dbReference type="Proteomes" id="UP000054937"/>
    </source>
</evidence>
<comment type="caution">
    <text evidence="3">The sequence shown here is derived from an EMBL/GenBank/DDBJ whole genome shotgun (WGS) entry which is preliminary data.</text>
</comment>
<dbReference type="InterPro" id="IPR000719">
    <property type="entry name" value="Prot_kinase_dom"/>
</dbReference>
<accession>A0A0V0R0T6</accession>
<protein>
    <submittedName>
        <fullName evidence="3">Protein kinase-like domain</fullName>
    </submittedName>
</protein>
<dbReference type="InterPro" id="IPR008271">
    <property type="entry name" value="Ser/Thr_kinase_AS"/>
</dbReference>
<sequence>MSASQRKCSLQLEMCKDDNLFVQAFSLLKTITQGSTAQISLVKNIETNELLIQKSYLEDSIQSGLPEREYKIMKQISEHANIVKLKEDLQKIQKQINEQKIKQKKSQQDDDNFEACLEFKDVQNSQNNQENQENQQKLKAVCIQNTVKTETLQHLHQNHSIAHRDIKLENILIDKNFQLKLADFGFAFEYKQKGDFRQIFEQKNQQKTEENQQNSQYQEQIQVGTAKYMAPELFGENSVVDLEKVDVFACGVTLFSMHMGFSPIMDWAREKDPLYKFFAQNKQEKFWNGFQRKLRIQIDPDFIDLIDRMLEYDSQKRISIEQIFRHPWVTSFEQGEVFKNEEKIIEQMKYRKTSFEEQGQAYV</sequence>
<dbReference type="GO" id="GO:0005524">
    <property type="term" value="F:ATP binding"/>
    <property type="evidence" value="ECO:0007669"/>
    <property type="project" value="InterPro"/>
</dbReference>
<dbReference type="PROSITE" id="PS50011">
    <property type="entry name" value="PROTEIN_KINASE_DOM"/>
    <property type="match status" value="1"/>
</dbReference>
<proteinExistence type="predicted"/>
<dbReference type="OrthoDB" id="4062651at2759"/>
<dbReference type="SUPFAM" id="SSF56112">
    <property type="entry name" value="Protein kinase-like (PK-like)"/>
    <property type="match status" value="1"/>
</dbReference>
<dbReference type="GO" id="GO:0005634">
    <property type="term" value="C:nucleus"/>
    <property type="evidence" value="ECO:0007669"/>
    <property type="project" value="TreeGrafter"/>
</dbReference>
<feature type="coiled-coil region" evidence="1">
    <location>
        <begin position="82"/>
        <end position="109"/>
    </location>
</feature>
<keyword evidence="4" id="KW-1185">Reference proteome</keyword>